<reference evidence="2" key="1">
    <citation type="journal article" date="2019" name="Int. J. Syst. Evol. Microbiol.">
        <title>The Global Catalogue of Microorganisms (GCM) 10K type strain sequencing project: providing services to taxonomists for standard genome sequencing and annotation.</title>
        <authorList>
            <consortium name="The Broad Institute Genomics Platform"/>
            <consortium name="The Broad Institute Genome Sequencing Center for Infectious Disease"/>
            <person name="Wu L."/>
            <person name="Ma J."/>
        </authorList>
    </citation>
    <scope>NUCLEOTIDE SEQUENCE [LARGE SCALE GENOMIC DNA]</scope>
    <source>
        <strain evidence="2">CCM 8702</strain>
    </source>
</reference>
<sequence>MQAATQNLFIRIHLLHYAEEQDISIREALPKLERAGYRVADREVKQELENLATENLLTAHGEEYTLTGAGITELRKVRNSLGSMCSEVLTERPTAKAAGA</sequence>
<name>A0ABQ1ZZW9_9BACL</name>
<dbReference type="RefSeq" id="WP_172245216.1">
    <property type="nucleotide sequence ID" value="NZ_BMDD01000004.1"/>
</dbReference>
<accession>A0ABQ1ZZW9</accession>
<gene>
    <name evidence="1" type="ORF">GCM10007362_31240</name>
</gene>
<evidence type="ECO:0008006" key="3">
    <source>
        <dbReference type="Google" id="ProtNLM"/>
    </source>
</evidence>
<proteinExistence type="predicted"/>
<comment type="caution">
    <text evidence="1">The sequence shown here is derived from an EMBL/GenBank/DDBJ whole genome shotgun (WGS) entry which is preliminary data.</text>
</comment>
<dbReference type="EMBL" id="BMDD01000004">
    <property type="protein sequence ID" value="GGH81441.1"/>
    <property type="molecule type" value="Genomic_DNA"/>
</dbReference>
<protein>
    <recommendedName>
        <fullName evidence="3">DNA-binding protein</fullName>
    </recommendedName>
</protein>
<dbReference type="Proteomes" id="UP000605427">
    <property type="component" value="Unassembled WGS sequence"/>
</dbReference>
<organism evidence="1 2">
    <name type="scientific">Saccharibacillus endophyticus</name>
    <dbReference type="NCBI Taxonomy" id="2060666"/>
    <lineage>
        <taxon>Bacteria</taxon>
        <taxon>Bacillati</taxon>
        <taxon>Bacillota</taxon>
        <taxon>Bacilli</taxon>
        <taxon>Bacillales</taxon>
        <taxon>Paenibacillaceae</taxon>
        <taxon>Saccharibacillus</taxon>
    </lineage>
</organism>
<evidence type="ECO:0000313" key="1">
    <source>
        <dbReference type="EMBL" id="GGH81441.1"/>
    </source>
</evidence>
<evidence type="ECO:0000313" key="2">
    <source>
        <dbReference type="Proteomes" id="UP000605427"/>
    </source>
</evidence>
<keyword evidence="2" id="KW-1185">Reference proteome</keyword>